<dbReference type="Gene3D" id="1.10.10.10">
    <property type="entry name" value="Winged helix-like DNA-binding domain superfamily/Winged helix DNA-binding domain"/>
    <property type="match status" value="1"/>
</dbReference>
<sequence length="249" mass="26684">MAEPDKPATSMRSLERAIDILEVIDSSQHALRLTEIARRAGLPVATTQRILGVLEARGRVERDANGYRPGVALIFGAHAYLTTSPLLTAARPILHDLAAATGLTASLFKRIGWSRVVLARVDGASPLRYELPIGERLPLHLGAGKALTAQLDDTELTEFLEQLGDPGRGPLDRDDFLAEMKTIRDRGYSQARGEREPGMASVAAAVPDPAGATAAVQVTGTFADIPEDRVPELGVELQRAALAISRRVS</sequence>
<evidence type="ECO:0000256" key="3">
    <source>
        <dbReference type="ARBA" id="ARBA00023163"/>
    </source>
</evidence>
<dbReference type="EMBL" id="BAABCM010000001">
    <property type="protein sequence ID" value="GAA3789219.1"/>
    <property type="molecule type" value="Genomic_DNA"/>
</dbReference>
<dbReference type="Gene3D" id="3.30.450.40">
    <property type="match status" value="1"/>
</dbReference>
<keyword evidence="3" id="KW-0804">Transcription</keyword>
<dbReference type="Proteomes" id="UP001501624">
    <property type="component" value="Unassembled WGS sequence"/>
</dbReference>
<reference evidence="7" key="1">
    <citation type="journal article" date="2019" name="Int. J. Syst. Evol. Microbiol.">
        <title>The Global Catalogue of Microorganisms (GCM) 10K type strain sequencing project: providing services to taxonomists for standard genome sequencing and annotation.</title>
        <authorList>
            <consortium name="The Broad Institute Genomics Platform"/>
            <consortium name="The Broad Institute Genome Sequencing Center for Infectious Disease"/>
            <person name="Wu L."/>
            <person name="Ma J."/>
        </authorList>
    </citation>
    <scope>NUCLEOTIDE SEQUENCE [LARGE SCALE GENOMIC DNA]</scope>
    <source>
        <strain evidence="7">JCM 17017</strain>
    </source>
</reference>
<dbReference type="InterPro" id="IPR050707">
    <property type="entry name" value="HTH_MetabolicPath_Reg"/>
</dbReference>
<dbReference type="PANTHER" id="PTHR30136">
    <property type="entry name" value="HELIX-TURN-HELIX TRANSCRIPTIONAL REGULATOR, ICLR FAMILY"/>
    <property type="match status" value="1"/>
</dbReference>
<keyword evidence="7" id="KW-1185">Reference proteome</keyword>
<proteinExistence type="predicted"/>
<name>A0ABP7HBD5_9PSEU</name>
<dbReference type="Pfam" id="PF01614">
    <property type="entry name" value="IclR_C"/>
    <property type="match status" value="1"/>
</dbReference>
<evidence type="ECO:0000256" key="1">
    <source>
        <dbReference type="ARBA" id="ARBA00023015"/>
    </source>
</evidence>
<dbReference type="PANTHER" id="PTHR30136:SF35">
    <property type="entry name" value="HTH-TYPE TRANSCRIPTIONAL REGULATOR RV1719"/>
    <property type="match status" value="1"/>
</dbReference>
<dbReference type="InterPro" id="IPR036388">
    <property type="entry name" value="WH-like_DNA-bd_sf"/>
</dbReference>
<dbReference type="InterPro" id="IPR014757">
    <property type="entry name" value="Tscrpt_reg_IclR_C"/>
</dbReference>
<protein>
    <submittedName>
        <fullName evidence="6">IclR family transcriptional regulator</fullName>
    </submittedName>
</protein>
<dbReference type="SMART" id="SM00346">
    <property type="entry name" value="HTH_ICLR"/>
    <property type="match status" value="1"/>
</dbReference>
<comment type="caution">
    <text evidence="6">The sequence shown here is derived from an EMBL/GenBank/DDBJ whole genome shotgun (WGS) entry which is preliminary data.</text>
</comment>
<keyword evidence="2" id="KW-0238">DNA-binding</keyword>
<evidence type="ECO:0000256" key="2">
    <source>
        <dbReference type="ARBA" id="ARBA00023125"/>
    </source>
</evidence>
<organism evidence="6 7">
    <name type="scientific">Amycolatopsis tucumanensis</name>
    <dbReference type="NCBI Taxonomy" id="401106"/>
    <lineage>
        <taxon>Bacteria</taxon>
        <taxon>Bacillati</taxon>
        <taxon>Actinomycetota</taxon>
        <taxon>Actinomycetes</taxon>
        <taxon>Pseudonocardiales</taxon>
        <taxon>Pseudonocardiaceae</taxon>
        <taxon>Amycolatopsis</taxon>
    </lineage>
</organism>
<evidence type="ECO:0000259" key="4">
    <source>
        <dbReference type="PROSITE" id="PS51077"/>
    </source>
</evidence>
<dbReference type="SUPFAM" id="SSF55781">
    <property type="entry name" value="GAF domain-like"/>
    <property type="match status" value="1"/>
</dbReference>
<keyword evidence="1" id="KW-0805">Transcription regulation</keyword>
<dbReference type="PROSITE" id="PS51078">
    <property type="entry name" value="ICLR_ED"/>
    <property type="match status" value="1"/>
</dbReference>
<dbReference type="InterPro" id="IPR029016">
    <property type="entry name" value="GAF-like_dom_sf"/>
</dbReference>
<dbReference type="InterPro" id="IPR036390">
    <property type="entry name" value="WH_DNA-bd_sf"/>
</dbReference>
<dbReference type="SUPFAM" id="SSF46785">
    <property type="entry name" value="Winged helix' DNA-binding domain"/>
    <property type="match status" value="1"/>
</dbReference>
<dbReference type="InterPro" id="IPR005471">
    <property type="entry name" value="Tscrpt_reg_IclR_N"/>
</dbReference>
<dbReference type="RefSeq" id="WP_027935541.1">
    <property type="nucleotide sequence ID" value="NZ_BAABCM010000001.1"/>
</dbReference>
<evidence type="ECO:0000259" key="5">
    <source>
        <dbReference type="PROSITE" id="PS51078"/>
    </source>
</evidence>
<evidence type="ECO:0000313" key="6">
    <source>
        <dbReference type="EMBL" id="GAA3789219.1"/>
    </source>
</evidence>
<dbReference type="PROSITE" id="PS51077">
    <property type="entry name" value="HTH_ICLR"/>
    <property type="match status" value="1"/>
</dbReference>
<feature type="domain" description="IclR-ED" evidence="5">
    <location>
        <begin position="72"/>
        <end position="249"/>
    </location>
</feature>
<evidence type="ECO:0000313" key="7">
    <source>
        <dbReference type="Proteomes" id="UP001501624"/>
    </source>
</evidence>
<accession>A0ABP7HBD5</accession>
<gene>
    <name evidence="6" type="ORF">GCM10022380_01860</name>
</gene>
<feature type="domain" description="HTH iclR-type" evidence="4">
    <location>
        <begin position="11"/>
        <end position="71"/>
    </location>
</feature>
<dbReference type="Pfam" id="PF09339">
    <property type="entry name" value="HTH_IclR"/>
    <property type="match status" value="1"/>
</dbReference>